<feature type="compositionally biased region" description="Polar residues" evidence="5">
    <location>
        <begin position="60"/>
        <end position="70"/>
    </location>
</feature>
<dbReference type="STRING" id="341454.A0A4S2N793"/>
<accession>A0A4S2N793</accession>
<keyword evidence="3 4" id="KW-0687">Ribonucleoprotein</keyword>
<sequence length="288" mass="32957">MSVRLPIRALAAVTPRVPVLVAPSARNISFFGWGKKDKDKAADAPLLSSERNLDALLKSSPRTQRPSYSPGSLKGSTIFEEEGPEDESAAMTTDQVNYGHLRSLRDPRHDVWSFGRTHEARTHRRRGRLTRREKILQEEKSHTLKSPFWDTSVKKLGPLARQIAGKKIEDAIVQMQFSPKKAAKEVLKHLQLARDEAIVRHDMRPETMYVSEAWVGRGEYGHALNHKARGRIDQLWLPKTQITVVLKETKTLERIKKEKDAKRLRKAVQHILPSRPITGNGQRQYYLW</sequence>
<dbReference type="GO" id="GO:0015934">
    <property type="term" value="C:large ribosomal subunit"/>
    <property type="evidence" value="ECO:0007669"/>
    <property type="project" value="InterPro"/>
</dbReference>
<evidence type="ECO:0000256" key="1">
    <source>
        <dbReference type="ARBA" id="ARBA00009451"/>
    </source>
</evidence>
<dbReference type="OrthoDB" id="416470at2759"/>
<dbReference type="PANTHER" id="PTHR13501">
    <property type="entry name" value="CHLOROPLAST 50S RIBOSOMAL PROTEIN L22-RELATED"/>
    <property type="match status" value="1"/>
</dbReference>
<dbReference type="GO" id="GO:0003735">
    <property type="term" value="F:structural constituent of ribosome"/>
    <property type="evidence" value="ECO:0007669"/>
    <property type="project" value="InterPro"/>
</dbReference>
<keyword evidence="2 4" id="KW-0689">Ribosomal protein</keyword>
<dbReference type="FunCoup" id="A0A4S2N793">
    <property type="interactions" value="265"/>
</dbReference>
<dbReference type="Pfam" id="PF00237">
    <property type="entry name" value="Ribosomal_L22"/>
    <property type="match status" value="1"/>
</dbReference>
<evidence type="ECO:0000256" key="3">
    <source>
        <dbReference type="ARBA" id="ARBA00023274"/>
    </source>
</evidence>
<gene>
    <name evidence="6" type="ORF">EX30DRAFT_337608</name>
</gene>
<dbReference type="Gene3D" id="3.90.470.10">
    <property type="entry name" value="Ribosomal protein L22/L17"/>
    <property type="match status" value="1"/>
</dbReference>
<reference evidence="6 7" key="1">
    <citation type="submission" date="2019-04" db="EMBL/GenBank/DDBJ databases">
        <title>Comparative genomics and transcriptomics to analyze fruiting body development in filamentous ascomycetes.</title>
        <authorList>
            <consortium name="DOE Joint Genome Institute"/>
            <person name="Lutkenhaus R."/>
            <person name="Traeger S."/>
            <person name="Breuer J."/>
            <person name="Kuo A."/>
            <person name="Lipzen A."/>
            <person name="Pangilinan J."/>
            <person name="Dilworth D."/>
            <person name="Sandor L."/>
            <person name="Poggeler S."/>
            <person name="Barry K."/>
            <person name="Grigoriev I.V."/>
            <person name="Nowrousian M."/>
        </authorList>
    </citation>
    <scope>NUCLEOTIDE SEQUENCE [LARGE SCALE GENOMIC DNA]</scope>
    <source>
        <strain evidence="6 7">CBS 389.68</strain>
    </source>
</reference>
<evidence type="ECO:0000256" key="4">
    <source>
        <dbReference type="RuleBase" id="RU004005"/>
    </source>
</evidence>
<feature type="region of interest" description="Disordered" evidence="5">
    <location>
        <begin position="58"/>
        <end position="90"/>
    </location>
</feature>
<dbReference type="InterPro" id="IPR047867">
    <property type="entry name" value="Ribosomal_uL22_bac/org-type"/>
</dbReference>
<evidence type="ECO:0000256" key="5">
    <source>
        <dbReference type="SAM" id="MobiDB-lite"/>
    </source>
</evidence>
<evidence type="ECO:0000256" key="2">
    <source>
        <dbReference type="ARBA" id="ARBA00022980"/>
    </source>
</evidence>
<dbReference type="InParanoid" id="A0A4S2N793"/>
<proteinExistence type="inferred from homology"/>
<dbReference type="EMBL" id="ML220112">
    <property type="protein sequence ID" value="TGZ85219.1"/>
    <property type="molecule type" value="Genomic_DNA"/>
</dbReference>
<dbReference type="InterPro" id="IPR036394">
    <property type="entry name" value="Ribosomal_uL22_sf"/>
</dbReference>
<dbReference type="AlphaFoldDB" id="A0A4S2N793"/>
<name>A0A4S2N793_9PEZI</name>
<dbReference type="GO" id="GO:0006412">
    <property type="term" value="P:translation"/>
    <property type="evidence" value="ECO:0007669"/>
    <property type="project" value="InterPro"/>
</dbReference>
<comment type="similarity">
    <text evidence="1 4">Belongs to the universal ribosomal protein uL22 family.</text>
</comment>
<dbReference type="PANTHER" id="PTHR13501:SF10">
    <property type="entry name" value="LARGE RIBOSOMAL SUBUNIT PROTEIN UL22M"/>
    <property type="match status" value="1"/>
</dbReference>
<dbReference type="Proteomes" id="UP000298138">
    <property type="component" value="Unassembled WGS sequence"/>
</dbReference>
<evidence type="ECO:0000313" key="7">
    <source>
        <dbReference type="Proteomes" id="UP000298138"/>
    </source>
</evidence>
<keyword evidence="7" id="KW-1185">Reference proteome</keyword>
<dbReference type="InterPro" id="IPR001063">
    <property type="entry name" value="Ribosomal_uL22"/>
</dbReference>
<protein>
    <submittedName>
        <fullName evidence="6">Ribosomal protein L22</fullName>
    </submittedName>
</protein>
<evidence type="ECO:0000313" key="6">
    <source>
        <dbReference type="EMBL" id="TGZ85219.1"/>
    </source>
</evidence>
<organism evidence="6 7">
    <name type="scientific">Ascodesmis nigricans</name>
    <dbReference type="NCBI Taxonomy" id="341454"/>
    <lineage>
        <taxon>Eukaryota</taxon>
        <taxon>Fungi</taxon>
        <taxon>Dikarya</taxon>
        <taxon>Ascomycota</taxon>
        <taxon>Pezizomycotina</taxon>
        <taxon>Pezizomycetes</taxon>
        <taxon>Pezizales</taxon>
        <taxon>Ascodesmidaceae</taxon>
        <taxon>Ascodesmis</taxon>
    </lineage>
</organism>
<dbReference type="SUPFAM" id="SSF54843">
    <property type="entry name" value="Ribosomal protein L22"/>
    <property type="match status" value="1"/>
</dbReference>
<feature type="compositionally biased region" description="Acidic residues" evidence="5">
    <location>
        <begin position="79"/>
        <end position="88"/>
    </location>
</feature>